<protein>
    <recommendedName>
        <fullName evidence="5">Integral membrane protein</fullName>
    </recommendedName>
</protein>
<accession>A0AA48LA56</accession>
<organism evidence="3 4">
    <name type="scientific">Cutaneotrichosporon cavernicola</name>
    <dbReference type="NCBI Taxonomy" id="279322"/>
    <lineage>
        <taxon>Eukaryota</taxon>
        <taxon>Fungi</taxon>
        <taxon>Dikarya</taxon>
        <taxon>Basidiomycota</taxon>
        <taxon>Agaricomycotina</taxon>
        <taxon>Tremellomycetes</taxon>
        <taxon>Trichosporonales</taxon>
        <taxon>Trichosporonaceae</taxon>
        <taxon>Cutaneotrichosporon</taxon>
    </lineage>
</organism>
<sequence>MRLSLLIAALAVLIPVYAGFFSVTSYCKCICFSNSTIVALDRPNVDLSKPCLSCTRQFCLDLKLPICKGATVPELDTDTGTGTEGDVEARCFKRDSPRDQIIVTSFLFLVVGMLLFAAVRAKLQRAIQTRGQPTDLREWGEALLPDALQARILGYQRQREMAAHGTYAPVSVGS</sequence>
<dbReference type="EMBL" id="AP028219">
    <property type="protein sequence ID" value="BEI94819.1"/>
    <property type="molecule type" value="Genomic_DNA"/>
</dbReference>
<dbReference type="PANTHER" id="PTHR36854">
    <property type="entry name" value="CHROMOSOME 9, WHOLE GENOME SHOTGUN SEQUENCE"/>
    <property type="match status" value="1"/>
</dbReference>
<dbReference type="PANTHER" id="PTHR36854:SF1">
    <property type="entry name" value="TRANSMEMBRANE PROTEIN"/>
    <property type="match status" value="1"/>
</dbReference>
<evidence type="ECO:0000256" key="2">
    <source>
        <dbReference type="SAM" id="SignalP"/>
    </source>
</evidence>
<keyword evidence="2" id="KW-0732">Signal</keyword>
<gene>
    <name evidence="3" type="ORF">CcaverHIS019_0704000</name>
</gene>
<evidence type="ECO:0000256" key="1">
    <source>
        <dbReference type="SAM" id="Phobius"/>
    </source>
</evidence>
<dbReference type="Proteomes" id="UP001233271">
    <property type="component" value="Chromosome 7b"/>
</dbReference>
<keyword evidence="4" id="KW-1185">Reference proteome</keyword>
<feature type="signal peptide" evidence="2">
    <location>
        <begin position="1"/>
        <end position="18"/>
    </location>
</feature>
<evidence type="ECO:0000313" key="3">
    <source>
        <dbReference type="EMBL" id="BEI94819.1"/>
    </source>
</evidence>
<dbReference type="AlphaFoldDB" id="A0AA48LA56"/>
<dbReference type="GeneID" id="85498689"/>
<keyword evidence="1" id="KW-1133">Transmembrane helix</keyword>
<name>A0AA48LA56_9TREE</name>
<keyword evidence="1" id="KW-0472">Membrane</keyword>
<feature type="transmembrane region" description="Helical" evidence="1">
    <location>
        <begin position="101"/>
        <end position="119"/>
    </location>
</feature>
<keyword evidence="1" id="KW-0812">Transmembrane</keyword>
<proteinExistence type="predicted"/>
<feature type="chain" id="PRO_5041464649" description="Integral membrane protein" evidence="2">
    <location>
        <begin position="19"/>
        <end position="174"/>
    </location>
</feature>
<reference evidence="3" key="1">
    <citation type="journal article" date="2023" name="BMC Genomics">
        <title>Chromosome-level genome assemblies of Cutaneotrichosporon spp. (Trichosporonales, Basidiomycota) reveal imbalanced evolution between nucleotide sequences and chromosome synteny.</title>
        <authorList>
            <person name="Kobayashi Y."/>
            <person name="Kayamori A."/>
            <person name="Aoki K."/>
            <person name="Shiwa Y."/>
            <person name="Matsutani M."/>
            <person name="Fujita N."/>
            <person name="Sugita T."/>
            <person name="Iwasaki W."/>
            <person name="Tanaka N."/>
            <person name="Takashima M."/>
        </authorList>
    </citation>
    <scope>NUCLEOTIDE SEQUENCE</scope>
    <source>
        <strain evidence="3">HIS019</strain>
    </source>
</reference>
<dbReference type="KEGG" id="ccac:CcaHIS019_0704000"/>
<dbReference type="RefSeq" id="XP_060460084.1">
    <property type="nucleotide sequence ID" value="XM_060603829.1"/>
</dbReference>
<evidence type="ECO:0000313" key="4">
    <source>
        <dbReference type="Proteomes" id="UP001233271"/>
    </source>
</evidence>
<evidence type="ECO:0008006" key="5">
    <source>
        <dbReference type="Google" id="ProtNLM"/>
    </source>
</evidence>